<dbReference type="OrthoDB" id="3214648at2"/>
<accession>A0A1M5BTF0</accession>
<gene>
    <name evidence="1" type="ORF">SAMN05444320_103718</name>
</gene>
<name>A0A1M5BTF0_STRHI</name>
<dbReference type="RefSeq" id="WP_073482390.1">
    <property type="nucleotide sequence ID" value="NZ_FQVN01000003.1"/>
</dbReference>
<dbReference type="EMBL" id="FQVN01000003">
    <property type="protein sequence ID" value="SHF45601.1"/>
    <property type="molecule type" value="Genomic_DNA"/>
</dbReference>
<reference evidence="1 2" key="1">
    <citation type="submission" date="2016-11" db="EMBL/GenBank/DDBJ databases">
        <authorList>
            <person name="Jaros S."/>
            <person name="Januszkiewicz K."/>
            <person name="Wedrychowicz H."/>
        </authorList>
    </citation>
    <scope>NUCLEOTIDE SEQUENCE [LARGE SCALE GENOMIC DNA]</scope>
    <source>
        <strain evidence="1 2">DSM 44523</strain>
    </source>
</reference>
<sequence>MVYRWRYQDSAGGEVVGPDERFDDQGSAELWLEENWPDLLDGGVEQVTLLHDDAEVYGPMSLNPPGE</sequence>
<keyword evidence="2" id="KW-1185">Reference proteome</keyword>
<protein>
    <submittedName>
        <fullName evidence="1">Uncharacterized protein</fullName>
    </submittedName>
</protein>
<dbReference type="STRING" id="2017.SAMN05444320_103718"/>
<organism evidence="1 2">
    <name type="scientific">Streptoalloteichus hindustanus</name>
    <dbReference type="NCBI Taxonomy" id="2017"/>
    <lineage>
        <taxon>Bacteria</taxon>
        <taxon>Bacillati</taxon>
        <taxon>Actinomycetota</taxon>
        <taxon>Actinomycetes</taxon>
        <taxon>Pseudonocardiales</taxon>
        <taxon>Pseudonocardiaceae</taxon>
        <taxon>Streptoalloteichus</taxon>
    </lineage>
</organism>
<dbReference type="Proteomes" id="UP000184501">
    <property type="component" value="Unassembled WGS sequence"/>
</dbReference>
<proteinExistence type="predicted"/>
<dbReference type="AlphaFoldDB" id="A0A1M5BTF0"/>
<evidence type="ECO:0000313" key="2">
    <source>
        <dbReference type="Proteomes" id="UP000184501"/>
    </source>
</evidence>
<evidence type="ECO:0000313" key="1">
    <source>
        <dbReference type="EMBL" id="SHF45601.1"/>
    </source>
</evidence>